<dbReference type="Proteomes" id="UP001058687">
    <property type="component" value="Chromosome 2"/>
</dbReference>
<dbReference type="EMBL" id="CP050468">
    <property type="protein sequence ID" value="UTZ29356.1"/>
    <property type="molecule type" value="Genomic_DNA"/>
</dbReference>
<keyword evidence="6" id="KW-0732">Signal</keyword>
<dbReference type="InterPro" id="IPR000909">
    <property type="entry name" value="PLipase_C_PInositol-sp_X_dom"/>
</dbReference>
<evidence type="ECO:0000256" key="1">
    <source>
        <dbReference type="ARBA" id="ARBA00001316"/>
    </source>
</evidence>
<dbReference type="RefSeq" id="WP_255941705.1">
    <property type="nucleotide sequence ID" value="NZ_CP050468.1"/>
</dbReference>
<gene>
    <name evidence="8" type="ORF">HB761_22300</name>
</gene>
<dbReference type="GO" id="GO:0004436">
    <property type="term" value="F:phosphatidylinositol diacylglycerol-lyase activity"/>
    <property type="evidence" value="ECO:0007669"/>
    <property type="project" value="UniProtKB-EC"/>
</dbReference>
<dbReference type="InterPro" id="IPR051057">
    <property type="entry name" value="PI-PLC_domain"/>
</dbReference>
<dbReference type="CDD" id="cd08586">
    <property type="entry name" value="PI-PLCc_BcPLC_like"/>
    <property type="match status" value="1"/>
</dbReference>
<dbReference type="GO" id="GO:0006629">
    <property type="term" value="P:lipid metabolic process"/>
    <property type="evidence" value="ECO:0007669"/>
    <property type="project" value="InterPro"/>
</dbReference>
<feature type="signal peptide" evidence="6">
    <location>
        <begin position="1"/>
        <end position="20"/>
    </location>
</feature>
<evidence type="ECO:0000256" key="3">
    <source>
        <dbReference type="ARBA" id="ARBA00019758"/>
    </source>
</evidence>
<dbReference type="Gene3D" id="3.20.20.190">
    <property type="entry name" value="Phosphatidylinositol (PI) phosphodiesterase"/>
    <property type="match status" value="1"/>
</dbReference>
<feature type="domain" description="Phosphatidylinositol-specific phospholipase C X" evidence="7">
    <location>
        <begin position="45"/>
        <end position="186"/>
    </location>
</feature>
<protein>
    <recommendedName>
        <fullName evidence="3">1-phosphatidylinositol phosphodiesterase</fullName>
        <ecNumber evidence="2">4.6.1.13</ecNumber>
    </recommendedName>
    <alternativeName>
        <fullName evidence="4">Phosphatidylinositol diacylglycerol-lyase</fullName>
    </alternativeName>
    <alternativeName>
        <fullName evidence="5">Phosphatidylinositol-specific phospholipase C</fullName>
    </alternativeName>
</protein>
<evidence type="ECO:0000256" key="6">
    <source>
        <dbReference type="SAM" id="SignalP"/>
    </source>
</evidence>
<dbReference type="AlphaFoldDB" id="A0AAE9N145"/>
<dbReference type="PANTHER" id="PTHR13593:SF113">
    <property type="entry name" value="SI:DKEY-266F7.9"/>
    <property type="match status" value="1"/>
</dbReference>
<evidence type="ECO:0000313" key="9">
    <source>
        <dbReference type="Proteomes" id="UP001058687"/>
    </source>
</evidence>
<reference evidence="8" key="1">
    <citation type="submission" date="2020-03" db="EMBL/GenBank/DDBJ databases">
        <title>Five strains of Vibrio campbellii isolated from Mariana Trench.</title>
        <authorList>
            <person name="Liang J."/>
            <person name="Zhang X.-H."/>
        </authorList>
    </citation>
    <scope>NUCLEOTIDE SEQUENCE</scope>
    <source>
        <strain evidence="8">LJC014</strain>
    </source>
</reference>
<dbReference type="SUPFAM" id="SSF51695">
    <property type="entry name" value="PLC-like phosphodiesterases"/>
    <property type="match status" value="1"/>
</dbReference>
<organism evidence="8 9">
    <name type="scientific">Vibrio campbellii</name>
    <dbReference type="NCBI Taxonomy" id="680"/>
    <lineage>
        <taxon>Bacteria</taxon>
        <taxon>Pseudomonadati</taxon>
        <taxon>Pseudomonadota</taxon>
        <taxon>Gammaproteobacteria</taxon>
        <taxon>Vibrionales</taxon>
        <taxon>Vibrionaceae</taxon>
        <taxon>Vibrio</taxon>
    </lineage>
</organism>
<proteinExistence type="predicted"/>
<evidence type="ECO:0000256" key="4">
    <source>
        <dbReference type="ARBA" id="ARBA00030474"/>
    </source>
</evidence>
<evidence type="ECO:0000313" key="8">
    <source>
        <dbReference type="EMBL" id="UTZ29356.1"/>
    </source>
</evidence>
<dbReference type="InterPro" id="IPR017946">
    <property type="entry name" value="PLC-like_Pdiesterase_TIM-brl"/>
</dbReference>
<feature type="chain" id="PRO_5042166418" description="1-phosphatidylinositol phosphodiesterase" evidence="6">
    <location>
        <begin position="21"/>
        <end position="349"/>
    </location>
</feature>
<dbReference type="EC" id="4.6.1.13" evidence="2"/>
<dbReference type="GO" id="GO:0008081">
    <property type="term" value="F:phosphoric diester hydrolase activity"/>
    <property type="evidence" value="ECO:0007669"/>
    <property type="project" value="InterPro"/>
</dbReference>
<evidence type="ECO:0000256" key="5">
    <source>
        <dbReference type="ARBA" id="ARBA00030782"/>
    </source>
</evidence>
<comment type="catalytic activity">
    <reaction evidence="1">
        <text>a 1,2-diacyl-sn-glycero-3-phospho-(1D-myo-inositol) = 1D-myo-inositol 1,2-cyclic phosphate + a 1,2-diacyl-sn-glycerol</text>
        <dbReference type="Rhea" id="RHEA:17093"/>
        <dbReference type="ChEBI" id="CHEBI:17815"/>
        <dbReference type="ChEBI" id="CHEBI:57880"/>
        <dbReference type="ChEBI" id="CHEBI:58484"/>
        <dbReference type="EC" id="4.6.1.13"/>
    </reaction>
</comment>
<dbReference type="SMART" id="SM00148">
    <property type="entry name" value="PLCXc"/>
    <property type="match status" value="1"/>
</dbReference>
<name>A0AAE9N145_9VIBR</name>
<dbReference type="PROSITE" id="PS50007">
    <property type="entry name" value="PIPLC_X_DOMAIN"/>
    <property type="match status" value="1"/>
</dbReference>
<evidence type="ECO:0000259" key="7">
    <source>
        <dbReference type="SMART" id="SM00148"/>
    </source>
</evidence>
<dbReference type="Pfam" id="PF00388">
    <property type="entry name" value="PI-PLC-X"/>
    <property type="match status" value="1"/>
</dbReference>
<sequence>MTIRMLIIISTLSISFLSFAHNDNAYYYGTSDLPINKPWMNKINNDVKIRNISIPGTHGSAALYGGDIPRNQTLSINQQLDAGIRFLDIRLRHIGNAFAIHHGPFYQRQMFGDILLVVKSFLENNPTEFVFIRVKEEYSAKNNSETFEDTFNRYVNSNSNIIWIPKSKAENPMIKEVRGKIVFLQNFASRKYGWFGLDYHNTFSIQDDHKLTSNWDLYAKWLKVKEHLIKANKNKQSQINFLSGSTGAFPYFVASGHSYQETKAPRLLTGLITQEWGSIYPDFPRVGCSIGLCSIAFEGTNTLTKNYIIDNRLEYVGIVVADFPGSGLINAIINMNLRNGYYITKDELR</sequence>
<accession>A0AAE9N145</accession>
<evidence type="ECO:0000256" key="2">
    <source>
        <dbReference type="ARBA" id="ARBA00012581"/>
    </source>
</evidence>
<dbReference type="PANTHER" id="PTHR13593">
    <property type="match status" value="1"/>
</dbReference>